<name>A0A9P6KWY8_9PLEO</name>
<proteinExistence type="predicted"/>
<feature type="region of interest" description="Disordered" evidence="1">
    <location>
        <begin position="1"/>
        <end position="61"/>
    </location>
</feature>
<dbReference type="EMBL" id="WJXW01000001">
    <property type="protein sequence ID" value="KAF9741910.1"/>
    <property type="molecule type" value="Genomic_DNA"/>
</dbReference>
<organism evidence="2 3">
    <name type="scientific">Paraphaeosphaeria minitans</name>
    <dbReference type="NCBI Taxonomy" id="565426"/>
    <lineage>
        <taxon>Eukaryota</taxon>
        <taxon>Fungi</taxon>
        <taxon>Dikarya</taxon>
        <taxon>Ascomycota</taxon>
        <taxon>Pezizomycotina</taxon>
        <taxon>Dothideomycetes</taxon>
        <taxon>Pleosporomycetidae</taxon>
        <taxon>Pleosporales</taxon>
        <taxon>Massarineae</taxon>
        <taxon>Didymosphaeriaceae</taxon>
        <taxon>Paraphaeosphaeria</taxon>
    </lineage>
</organism>
<evidence type="ECO:0000313" key="2">
    <source>
        <dbReference type="EMBL" id="KAF9741910.1"/>
    </source>
</evidence>
<accession>A0A9P6KWY8</accession>
<evidence type="ECO:0000256" key="1">
    <source>
        <dbReference type="SAM" id="MobiDB-lite"/>
    </source>
</evidence>
<dbReference type="AlphaFoldDB" id="A0A9P6KWY8"/>
<protein>
    <submittedName>
        <fullName evidence="2">Uncharacterized protein</fullName>
    </submittedName>
</protein>
<comment type="caution">
    <text evidence="2">The sequence shown here is derived from an EMBL/GenBank/DDBJ whole genome shotgun (WGS) entry which is preliminary data.</text>
</comment>
<gene>
    <name evidence="2" type="ORF">PMIN01_01449</name>
</gene>
<sequence length="61" mass="6756">MPSAICHASPSPRLSSPKPPLSSHTHPDFLHRNAPLTPRIRTSDPLRSPPTLHQPKHNRPS</sequence>
<dbReference type="Proteomes" id="UP000756921">
    <property type="component" value="Unassembled WGS sequence"/>
</dbReference>
<keyword evidence="3" id="KW-1185">Reference proteome</keyword>
<evidence type="ECO:0000313" key="3">
    <source>
        <dbReference type="Proteomes" id="UP000756921"/>
    </source>
</evidence>
<feature type="compositionally biased region" description="Low complexity" evidence="1">
    <location>
        <begin position="9"/>
        <end position="24"/>
    </location>
</feature>
<reference evidence="2" key="1">
    <citation type="journal article" date="2020" name="Mol. Plant Microbe Interact.">
        <title>Genome Sequence of the Biocontrol Agent Coniothyrium minitans strain Conio (IMI 134523).</title>
        <authorList>
            <person name="Patel D."/>
            <person name="Shittu T.A."/>
            <person name="Baroncelli R."/>
            <person name="Muthumeenakshi S."/>
            <person name="Osborne T.H."/>
            <person name="Janganan T.K."/>
            <person name="Sreenivasaprasad S."/>
        </authorList>
    </citation>
    <scope>NUCLEOTIDE SEQUENCE</scope>
    <source>
        <strain evidence="2">Conio</strain>
    </source>
</reference>